<evidence type="ECO:0000313" key="3">
    <source>
        <dbReference type="Proteomes" id="UP000070544"/>
    </source>
</evidence>
<feature type="compositionally biased region" description="Basic and acidic residues" evidence="1">
    <location>
        <begin position="47"/>
        <end position="61"/>
    </location>
</feature>
<reference evidence="2 3" key="1">
    <citation type="journal article" date="2015" name="Genome Biol. Evol.">
        <title>Phylogenomic analyses indicate that early fungi evolved digesting cell walls of algal ancestors of land plants.</title>
        <authorList>
            <person name="Chang Y."/>
            <person name="Wang S."/>
            <person name="Sekimoto S."/>
            <person name="Aerts A.L."/>
            <person name="Choi C."/>
            <person name="Clum A."/>
            <person name="LaButti K.M."/>
            <person name="Lindquist E.A."/>
            <person name="Yee Ngan C."/>
            <person name="Ohm R.A."/>
            <person name="Salamov A.A."/>
            <person name="Grigoriev I.V."/>
            <person name="Spatafora J.W."/>
            <person name="Berbee M.L."/>
        </authorList>
    </citation>
    <scope>NUCLEOTIDE SEQUENCE [LARGE SCALE GENOMIC DNA]</scope>
    <source>
        <strain evidence="2 3">JEL478</strain>
    </source>
</reference>
<name>A0A139AFL3_GONPJ</name>
<dbReference type="AlphaFoldDB" id="A0A139AFL3"/>
<sequence>MKRKNREPESVESRGSGDSKSEASKNGGRKTRRRQDEGEQQRATQGRYDHDPSCSDTKCELCGDGELEISVVVRRDASGGSANGGADDGDESPSATDLLKLALSEKSVYERARDADYPLQRPESGDGDGGTLDPALADRESHQALRLQWASARRQPTDLDMLRLRATCVRELGGFVKSGDILDDAEKAYEDILEVGMPEGLSSEDVARWVSRRAATWGGLWRTMMEKHEPDSDSEDEAAPSQQNASAAAAVWMDSDEQKLVEKAVASLDKASLLTTIAIITN</sequence>
<feature type="region of interest" description="Disordered" evidence="1">
    <location>
        <begin position="227"/>
        <end position="250"/>
    </location>
</feature>
<dbReference type="Proteomes" id="UP000070544">
    <property type="component" value="Unassembled WGS sequence"/>
</dbReference>
<dbReference type="OrthoDB" id="2179120at2759"/>
<feature type="region of interest" description="Disordered" evidence="1">
    <location>
        <begin position="73"/>
        <end position="99"/>
    </location>
</feature>
<feature type="compositionally biased region" description="Basic and acidic residues" evidence="1">
    <location>
        <begin position="1"/>
        <end position="23"/>
    </location>
</feature>
<proteinExistence type="predicted"/>
<evidence type="ECO:0000313" key="2">
    <source>
        <dbReference type="EMBL" id="KXS15612.1"/>
    </source>
</evidence>
<feature type="compositionally biased region" description="Low complexity" evidence="1">
    <location>
        <begin position="239"/>
        <end position="250"/>
    </location>
</feature>
<gene>
    <name evidence="2" type="ORF">M427DRAFT_69963</name>
</gene>
<keyword evidence="3" id="KW-1185">Reference proteome</keyword>
<accession>A0A139AFL3</accession>
<feature type="region of interest" description="Disordered" evidence="1">
    <location>
        <begin position="1"/>
        <end position="61"/>
    </location>
</feature>
<protein>
    <submittedName>
        <fullName evidence="2">Uncharacterized protein</fullName>
    </submittedName>
</protein>
<organism evidence="2 3">
    <name type="scientific">Gonapodya prolifera (strain JEL478)</name>
    <name type="common">Monoblepharis prolifera</name>
    <dbReference type="NCBI Taxonomy" id="1344416"/>
    <lineage>
        <taxon>Eukaryota</taxon>
        <taxon>Fungi</taxon>
        <taxon>Fungi incertae sedis</taxon>
        <taxon>Chytridiomycota</taxon>
        <taxon>Chytridiomycota incertae sedis</taxon>
        <taxon>Monoblepharidomycetes</taxon>
        <taxon>Monoblepharidales</taxon>
        <taxon>Gonapodyaceae</taxon>
        <taxon>Gonapodya</taxon>
    </lineage>
</organism>
<feature type="region of interest" description="Disordered" evidence="1">
    <location>
        <begin position="112"/>
        <end position="135"/>
    </location>
</feature>
<evidence type="ECO:0000256" key="1">
    <source>
        <dbReference type="SAM" id="MobiDB-lite"/>
    </source>
</evidence>
<dbReference type="EMBL" id="KQ965761">
    <property type="protein sequence ID" value="KXS15612.1"/>
    <property type="molecule type" value="Genomic_DNA"/>
</dbReference>